<dbReference type="Pfam" id="PF06114">
    <property type="entry name" value="Peptidase_M78"/>
    <property type="match status" value="1"/>
</dbReference>
<dbReference type="Gene3D" id="1.10.260.40">
    <property type="entry name" value="lambda repressor-like DNA-binding domains"/>
    <property type="match status" value="1"/>
</dbReference>
<dbReference type="PANTHER" id="PTHR43236">
    <property type="entry name" value="ANTITOXIN HIGA1"/>
    <property type="match status" value="1"/>
</dbReference>
<reference evidence="3" key="1">
    <citation type="submission" date="2016-03" db="EMBL/GenBank/DDBJ databases">
        <authorList>
            <person name="Ploux O."/>
        </authorList>
    </citation>
    <scope>NUCLEOTIDE SEQUENCE</scope>
    <source>
        <strain evidence="3">UC1</strain>
    </source>
</reference>
<dbReference type="Gene3D" id="1.10.10.2910">
    <property type="match status" value="1"/>
</dbReference>
<dbReference type="SUPFAM" id="SSF47413">
    <property type="entry name" value="lambda repressor-like DNA-binding domains"/>
    <property type="match status" value="1"/>
</dbReference>
<dbReference type="AlphaFoldDB" id="A0A1Y5NZQ2"/>
<accession>A0A1Y5NZQ2</accession>
<dbReference type="CDD" id="cd00093">
    <property type="entry name" value="HTH_XRE"/>
    <property type="match status" value="1"/>
</dbReference>
<gene>
    <name evidence="3" type="ORF">MIPYR_20254</name>
</gene>
<dbReference type="PROSITE" id="PS50943">
    <property type="entry name" value="HTH_CROC1"/>
    <property type="match status" value="1"/>
</dbReference>
<dbReference type="InterPro" id="IPR001387">
    <property type="entry name" value="Cro/C1-type_HTH"/>
</dbReference>
<dbReference type="GO" id="GO:0003677">
    <property type="term" value="F:DNA binding"/>
    <property type="evidence" value="ECO:0007669"/>
    <property type="project" value="InterPro"/>
</dbReference>
<dbReference type="SMART" id="SM00530">
    <property type="entry name" value="HTH_XRE"/>
    <property type="match status" value="1"/>
</dbReference>
<comment type="similarity">
    <text evidence="1">Belongs to the short-chain fatty acyl-CoA assimilation regulator (ScfR) family.</text>
</comment>
<feature type="domain" description="HTH cro/C1-type" evidence="2">
    <location>
        <begin position="15"/>
        <end position="69"/>
    </location>
</feature>
<dbReference type="InterPro" id="IPR010982">
    <property type="entry name" value="Lambda_DNA-bd_dom_sf"/>
</dbReference>
<dbReference type="InterPro" id="IPR052345">
    <property type="entry name" value="Rad_response_metalloprotease"/>
</dbReference>
<dbReference type="InterPro" id="IPR010359">
    <property type="entry name" value="IrrE_HExxH"/>
</dbReference>
<dbReference type="Pfam" id="PF01381">
    <property type="entry name" value="HTH_3"/>
    <property type="match status" value="1"/>
</dbReference>
<organism evidence="3">
    <name type="scientific">uncultured Microbacterium sp</name>
    <dbReference type="NCBI Taxonomy" id="191216"/>
    <lineage>
        <taxon>Bacteria</taxon>
        <taxon>Bacillati</taxon>
        <taxon>Actinomycetota</taxon>
        <taxon>Actinomycetes</taxon>
        <taxon>Micrococcales</taxon>
        <taxon>Microbacteriaceae</taxon>
        <taxon>Microbacterium</taxon>
        <taxon>environmental samples</taxon>
    </lineage>
</organism>
<proteinExistence type="inferred from homology"/>
<sequence>MSTPQVPTLFAGDRLTLARQLEGLRKSDLAARIEKSATTVAAWEAGTKRPTAANVAQLALGLGVTPAFFAPRGTEATTEDAVPHFRSLRSTSQRARDQAFAYGLLAVDIADAIEKHVEFPEVDVPSFEVSADDVEDGPEEAARELRRAWGIDTGPMKHMVRLLENHGVLVVFSPTQTSSVDAYSFESASRPVVVLNPVKSDYYRQRFDVAHELGHLVMHRDAEPGGRVVEEQANRFASELLMPAAEIRDVLPTAMNTRAWDALGTLKEQWGVSIQALLFRARRLSTISDVTYRNAIITLSQRGWRRNEPGLVTAVEQPSMLPRSTELLEESGIPRESLVDQARAPRDLFDIAIARVPRFDGRDDDGEVQSRASNVIPLLTGRAVSSD</sequence>
<evidence type="ECO:0000259" key="2">
    <source>
        <dbReference type="PROSITE" id="PS50943"/>
    </source>
</evidence>
<protein>
    <recommendedName>
        <fullName evidence="2">HTH cro/C1-type domain-containing protein</fullName>
    </recommendedName>
</protein>
<evidence type="ECO:0000256" key="1">
    <source>
        <dbReference type="ARBA" id="ARBA00007227"/>
    </source>
</evidence>
<dbReference type="EMBL" id="FLQR01000006">
    <property type="protein sequence ID" value="SBS71845.1"/>
    <property type="molecule type" value="Genomic_DNA"/>
</dbReference>
<evidence type="ECO:0000313" key="3">
    <source>
        <dbReference type="EMBL" id="SBS71845.1"/>
    </source>
</evidence>
<name>A0A1Y5NZQ2_9MICO</name>
<dbReference type="PANTHER" id="PTHR43236:SF1">
    <property type="entry name" value="BLL7220 PROTEIN"/>
    <property type="match status" value="1"/>
</dbReference>